<evidence type="ECO:0000256" key="5">
    <source>
        <dbReference type="SAM" id="SignalP"/>
    </source>
</evidence>
<evidence type="ECO:0000313" key="9">
    <source>
        <dbReference type="EMBL" id="EOT65359.1"/>
    </source>
</evidence>
<dbReference type="EMBL" id="AJAS01000002">
    <property type="protein sequence ID" value="EOI07017.1"/>
    <property type="molecule type" value="Genomic_DNA"/>
</dbReference>
<evidence type="ECO:0000259" key="7">
    <source>
        <dbReference type="Pfam" id="PF22122"/>
    </source>
</evidence>
<evidence type="ECO:0000313" key="10">
    <source>
        <dbReference type="Proteomes" id="UP000013781"/>
    </source>
</evidence>
<keyword evidence="11" id="KW-1185">Reference proteome</keyword>
<dbReference type="NCBIfam" id="TIGR01167">
    <property type="entry name" value="LPXTG_anchor"/>
    <property type="match status" value="1"/>
</dbReference>
<evidence type="ECO:0000256" key="3">
    <source>
        <dbReference type="SAM" id="MobiDB-lite"/>
    </source>
</evidence>
<gene>
    <name evidence="9" type="ORF">I586_03093</name>
    <name evidence="8" type="ORF">UAY_00359</name>
</gene>
<dbReference type="HOGENOM" id="CLU_023908_0_0_9"/>
<evidence type="ECO:0000313" key="11">
    <source>
        <dbReference type="Proteomes" id="UP000014157"/>
    </source>
</evidence>
<feature type="region of interest" description="Disordered" evidence="3">
    <location>
        <begin position="557"/>
        <end position="622"/>
    </location>
</feature>
<name>R2U2U3_9ENTE</name>
<feature type="compositionally biased region" description="Low complexity" evidence="3">
    <location>
        <begin position="561"/>
        <end position="587"/>
    </location>
</feature>
<feature type="signal peptide" evidence="5">
    <location>
        <begin position="1"/>
        <end position="36"/>
    </location>
</feature>
<comment type="caution">
    <text evidence="8">The sequence shown here is derived from an EMBL/GenBank/DDBJ whole genome shotgun (WGS) entry which is preliminary data.</text>
</comment>
<dbReference type="Pfam" id="PF22122">
    <property type="entry name" value="InlK_D2"/>
    <property type="match status" value="1"/>
</dbReference>
<feature type="region of interest" description="Disordered" evidence="3">
    <location>
        <begin position="42"/>
        <end position="98"/>
    </location>
</feature>
<feature type="domain" description="MucBP" evidence="6">
    <location>
        <begin position="421"/>
        <end position="483"/>
    </location>
</feature>
<reference evidence="9 11" key="2">
    <citation type="submission" date="2013-03" db="EMBL/GenBank/DDBJ databases">
        <title>The Genome Sequence of Enterococcus moraviensis BAA-383 (PacBio/Illumina hybrid assembly).</title>
        <authorList>
            <consortium name="The Broad Institute Genomics Platform"/>
            <consortium name="The Broad Institute Genome Sequencing Center for Infectious Disease"/>
            <person name="Earl A."/>
            <person name="Russ C."/>
            <person name="Gilmore M."/>
            <person name="Surin D."/>
            <person name="Walker B."/>
            <person name="Young S."/>
            <person name="Zeng Q."/>
            <person name="Gargeya S."/>
            <person name="Fitzgerald M."/>
            <person name="Haas B."/>
            <person name="Abouelleil A."/>
            <person name="Allen A.W."/>
            <person name="Alvarado L."/>
            <person name="Arachchi H.M."/>
            <person name="Berlin A.M."/>
            <person name="Chapman S.B."/>
            <person name="Gainer-Dewar J."/>
            <person name="Goldberg J."/>
            <person name="Griggs A."/>
            <person name="Gujja S."/>
            <person name="Hansen M."/>
            <person name="Howarth C."/>
            <person name="Imamovic A."/>
            <person name="Ireland A."/>
            <person name="Larimer J."/>
            <person name="McCowan C."/>
            <person name="Murphy C."/>
            <person name="Pearson M."/>
            <person name="Poon T.W."/>
            <person name="Priest M."/>
            <person name="Roberts A."/>
            <person name="Saif S."/>
            <person name="Shea T."/>
            <person name="Sisk P."/>
            <person name="Sykes S."/>
            <person name="Wortman J."/>
            <person name="Nusbaum C."/>
            <person name="Birren B."/>
        </authorList>
    </citation>
    <scope>NUCLEOTIDE SEQUENCE [LARGE SCALE GENOMIC DNA]</scope>
    <source>
        <strain evidence="9 11">ATCC BAA-383</strain>
    </source>
</reference>
<keyword evidence="4" id="KW-1133">Transmembrane helix</keyword>
<evidence type="ECO:0000259" key="6">
    <source>
        <dbReference type="Pfam" id="PF06458"/>
    </source>
</evidence>
<dbReference type="InterPro" id="IPR009459">
    <property type="entry name" value="MucBP_dom"/>
</dbReference>
<dbReference type="STRING" id="155617.RV09_GL003223"/>
<sequence length="658" mass="71373">MKKRSNAPLHRRKKSHTFMLLALLAPTLLFSSLVFAEDNTATEQSMSSEAQESTETTESTLESSTTMESSSTEESATTALSVESETTPSTLDSTTIVEADSVTPTPKAATVVIADPLLKQAILTTLGLPAGSELTQADMERLTSLSLSSAQIVSLSGLENALNLDSIFLNGTTGITDFSPLEQLSSLTYVTLQTKSLTSANFPDLSKSTGITNLSLGSTSIDNNVLPKIAQLTSLSRLYLDSNMGITTLEPLKALPNLRSLSAQFCGIIDFTVINDFPMLSDLAAFGQNTGRNDLPTTIGRSALSYDFDQQSLFIPFSLMPNRLTNFDNYVPPFSTSNSASNTYLDFNGTQLPANRLQITDLGITISGVSEDELKNLANFKYNARLNNPAGSYAQPAGFTFYAISSGTYLHQFNVVDDGKPVTVNYQDIAGNELKLSEERQGLVGQSFEIQAPDILGYELHQTIGNPTGTFSDQEQTVTFVYKEIAKEVKGTVSVNYVDTNNVPLRAAIDKTEIVGTPFTTEQLVFKGYTFKEVQGNTTGFYTEKKQSVTYIYTKDENKTDPTTSTDSSIPPSDTTTDTTDTTTSSSESNTQNSSGSVQKDAPKNSQPPRAGTKSNLSAKKRLPATGEQSNYAWFVLGTLLIGFVHYRYILKKVKQDK</sequence>
<dbReference type="AlphaFoldDB" id="R2U2U3"/>
<keyword evidence="1" id="KW-0433">Leucine-rich repeat</keyword>
<feature type="compositionally biased region" description="Polar residues" evidence="3">
    <location>
        <begin position="588"/>
        <end position="618"/>
    </location>
</feature>
<protein>
    <submittedName>
        <fullName evidence="8">LPXTG-domain-containing protein cell wall anchor domain</fullName>
    </submittedName>
</protein>
<feature type="compositionally biased region" description="Low complexity" evidence="3">
    <location>
        <begin position="42"/>
        <end position="87"/>
    </location>
</feature>
<keyword evidence="2" id="KW-0677">Repeat</keyword>
<organism evidence="8 10">
    <name type="scientific">Enterococcus moraviensis ATCC BAA-383</name>
    <dbReference type="NCBI Taxonomy" id="1158609"/>
    <lineage>
        <taxon>Bacteria</taxon>
        <taxon>Bacillati</taxon>
        <taxon>Bacillota</taxon>
        <taxon>Bacilli</taxon>
        <taxon>Lactobacillales</taxon>
        <taxon>Enterococcaceae</taxon>
        <taxon>Enterococcus</taxon>
    </lineage>
</organism>
<dbReference type="InterPro" id="IPR050836">
    <property type="entry name" value="SDS22/Internalin_LRR"/>
</dbReference>
<dbReference type="Proteomes" id="UP000013781">
    <property type="component" value="Unassembled WGS sequence"/>
</dbReference>
<dbReference type="PATRIC" id="fig|1158609.3.peg.344"/>
<dbReference type="SUPFAM" id="SSF52058">
    <property type="entry name" value="L domain-like"/>
    <property type="match status" value="1"/>
</dbReference>
<keyword evidence="5" id="KW-0732">Signal</keyword>
<feature type="chain" id="PRO_5004357473" evidence="5">
    <location>
        <begin position="37"/>
        <end position="658"/>
    </location>
</feature>
<evidence type="ECO:0000256" key="2">
    <source>
        <dbReference type="ARBA" id="ARBA00022737"/>
    </source>
</evidence>
<proteinExistence type="predicted"/>
<dbReference type="EMBL" id="ASWB01000004">
    <property type="protein sequence ID" value="EOT65359.1"/>
    <property type="molecule type" value="Genomic_DNA"/>
</dbReference>
<dbReference type="eggNOG" id="COG4932">
    <property type="taxonomic scope" value="Bacteria"/>
</dbReference>
<dbReference type="InterPro" id="IPR054360">
    <property type="entry name" value="InlK_D2"/>
</dbReference>
<dbReference type="Gene3D" id="3.10.20.320">
    <property type="entry name" value="Putative peptidoglycan bound protein (lpxtg motif)"/>
    <property type="match status" value="2"/>
</dbReference>
<dbReference type="InterPro" id="IPR032675">
    <property type="entry name" value="LRR_dom_sf"/>
</dbReference>
<evidence type="ECO:0000256" key="1">
    <source>
        <dbReference type="ARBA" id="ARBA00022614"/>
    </source>
</evidence>
<dbReference type="eggNOG" id="COG4886">
    <property type="taxonomic scope" value="Bacteria"/>
</dbReference>
<dbReference type="RefSeq" id="WP_010763782.1">
    <property type="nucleotide sequence ID" value="NZ_ASWB01000004.1"/>
</dbReference>
<reference evidence="8 10" key="1">
    <citation type="submission" date="2013-02" db="EMBL/GenBank/DDBJ databases">
        <title>The Genome Sequence of Enterococcus moraviensis BAA-383.</title>
        <authorList>
            <consortium name="The Broad Institute Genome Sequencing Platform"/>
            <consortium name="The Broad Institute Genome Sequencing Center for Infectious Disease"/>
            <person name="Earl A.M."/>
            <person name="Gilmore M.S."/>
            <person name="Lebreton F."/>
            <person name="Walker B."/>
            <person name="Young S.K."/>
            <person name="Zeng Q."/>
            <person name="Gargeya S."/>
            <person name="Fitzgerald M."/>
            <person name="Haas B."/>
            <person name="Abouelleil A."/>
            <person name="Alvarado L."/>
            <person name="Arachchi H.M."/>
            <person name="Berlin A.M."/>
            <person name="Chapman S.B."/>
            <person name="Dewar J."/>
            <person name="Goldberg J."/>
            <person name="Griggs A."/>
            <person name="Gujja S."/>
            <person name="Hansen M."/>
            <person name="Howarth C."/>
            <person name="Imamovic A."/>
            <person name="Larimer J."/>
            <person name="McCowan C."/>
            <person name="Murphy C."/>
            <person name="Neiman D."/>
            <person name="Pearson M."/>
            <person name="Priest M."/>
            <person name="Roberts A."/>
            <person name="Saif S."/>
            <person name="Shea T."/>
            <person name="Sisk P."/>
            <person name="Sykes S."/>
            <person name="Wortman J."/>
            <person name="Nusbaum C."/>
            <person name="Birren B."/>
        </authorList>
    </citation>
    <scope>NUCLEOTIDE SEQUENCE [LARGE SCALE GENOMIC DNA]</scope>
    <source>
        <strain evidence="8 10">ATCC BAA-383</strain>
    </source>
</reference>
<dbReference type="PANTHER" id="PTHR46652:SF3">
    <property type="entry name" value="LEUCINE-RICH REPEAT-CONTAINING PROTEIN 9"/>
    <property type="match status" value="1"/>
</dbReference>
<keyword evidence="4" id="KW-0472">Membrane</keyword>
<evidence type="ECO:0000313" key="8">
    <source>
        <dbReference type="EMBL" id="EOI07017.1"/>
    </source>
</evidence>
<feature type="domain" description="MucBP" evidence="6">
    <location>
        <begin position="492"/>
        <end position="554"/>
    </location>
</feature>
<evidence type="ECO:0000256" key="4">
    <source>
        <dbReference type="SAM" id="Phobius"/>
    </source>
</evidence>
<dbReference type="Pfam" id="PF06458">
    <property type="entry name" value="MucBP"/>
    <property type="match status" value="2"/>
</dbReference>
<dbReference type="PANTHER" id="PTHR46652">
    <property type="entry name" value="LEUCINE-RICH REPEAT AND IQ DOMAIN-CONTAINING PROTEIN 1-RELATED"/>
    <property type="match status" value="1"/>
</dbReference>
<dbReference type="OrthoDB" id="2174091at2"/>
<dbReference type="Gene3D" id="3.80.10.10">
    <property type="entry name" value="Ribonuclease Inhibitor"/>
    <property type="match status" value="1"/>
</dbReference>
<feature type="transmembrane region" description="Helical" evidence="4">
    <location>
        <begin position="632"/>
        <end position="651"/>
    </location>
</feature>
<dbReference type="Gene3D" id="2.60.40.3890">
    <property type="match status" value="1"/>
</dbReference>
<keyword evidence="4" id="KW-0812">Transmembrane</keyword>
<feature type="domain" description="Internalin K" evidence="7">
    <location>
        <begin position="304"/>
        <end position="415"/>
    </location>
</feature>
<accession>R2U2U3</accession>
<dbReference type="Proteomes" id="UP000014157">
    <property type="component" value="Unassembled WGS sequence"/>
</dbReference>